<dbReference type="GO" id="GO:0003677">
    <property type="term" value="F:DNA binding"/>
    <property type="evidence" value="ECO:0007669"/>
    <property type="project" value="InterPro"/>
</dbReference>
<dbReference type="GO" id="GO:0006313">
    <property type="term" value="P:DNA transposition"/>
    <property type="evidence" value="ECO:0007669"/>
    <property type="project" value="InterPro"/>
</dbReference>
<protein>
    <submittedName>
        <fullName evidence="2">Transposase</fullName>
    </submittedName>
</protein>
<evidence type="ECO:0000313" key="3">
    <source>
        <dbReference type="Proteomes" id="UP000321580"/>
    </source>
</evidence>
<name>A0A5C6RF88_9BACT</name>
<dbReference type="GO" id="GO:0004803">
    <property type="term" value="F:transposase activity"/>
    <property type="evidence" value="ECO:0007669"/>
    <property type="project" value="InterPro"/>
</dbReference>
<proteinExistence type="predicted"/>
<reference evidence="2 3" key="1">
    <citation type="submission" date="2019-08" db="EMBL/GenBank/DDBJ databases">
        <title>Genome of Phaeodactylibacter luteus.</title>
        <authorList>
            <person name="Bowman J.P."/>
        </authorList>
    </citation>
    <scope>NUCLEOTIDE SEQUENCE [LARGE SCALE GENOMIC DNA]</scope>
    <source>
        <strain evidence="2 3">KCTC 42180</strain>
    </source>
</reference>
<organism evidence="2 3">
    <name type="scientific">Phaeodactylibacter luteus</name>
    <dbReference type="NCBI Taxonomy" id="1564516"/>
    <lineage>
        <taxon>Bacteria</taxon>
        <taxon>Pseudomonadati</taxon>
        <taxon>Bacteroidota</taxon>
        <taxon>Saprospiria</taxon>
        <taxon>Saprospirales</taxon>
        <taxon>Haliscomenobacteraceae</taxon>
        <taxon>Phaeodactylibacter</taxon>
    </lineage>
</organism>
<feature type="domain" description="Transposase IS4-like" evidence="1">
    <location>
        <begin position="185"/>
        <end position="351"/>
    </location>
</feature>
<dbReference type="Proteomes" id="UP000321580">
    <property type="component" value="Unassembled WGS sequence"/>
</dbReference>
<dbReference type="Pfam" id="PF01609">
    <property type="entry name" value="DDE_Tnp_1"/>
    <property type="match status" value="1"/>
</dbReference>
<dbReference type="InterPro" id="IPR002559">
    <property type="entry name" value="Transposase_11"/>
</dbReference>
<dbReference type="AlphaFoldDB" id="A0A5C6RF88"/>
<keyword evidence="3" id="KW-1185">Reference proteome</keyword>
<evidence type="ECO:0000259" key="1">
    <source>
        <dbReference type="Pfam" id="PF01609"/>
    </source>
</evidence>
<accession>A0A5C6RF88</accession>
<comment type="caution">
    <text evidence="2">The sequence shown here is derived from an EMBL/GenBank/DDBJ whole genome shotgun (WGS) entry which is preliminary data.</text>
</comment>
<dbReference type="EMBL" id="VOOR01000134">
    <property type="protein sequence ID" value="TXB56644.1"/>
    <property type="molecule type" value="Genomic_DNA"/>
</dbReference>
<evidence type="ECO:0000313" key="2">
    <source>
        <dbReference type="EMBL" id="TXB56644.1"/>
    </source>
</evidence>
<gene>
    <name evidence="2" type="ORF">FRY97_21800</name>
</gene>
<dbReference type="SUPFAM" id="SSF53098">
    <property type="entry name" value="Ribonuclease H-like"/>
    <property type="match status" value="1"/>
</dbReference>
<dbReference type="InterPro" id="IPR012337">
    <property type="entry name" value="RNaseH-like_sf"/>
</dbReference>
<sequence>MGKMHSLGVPTQPKLQFCPMNVKTLTAQILRKMPNIKRWQFKFISTLPSLLLAMRGRYNFSNMARWGDYKEGAYRENYSRPFDWLQFNVLLAEQTLSNDLAIAFDPSFLPKSGKHTPGIGYFYSGCAGRELRGLELSGLAVIDQQDKTALHLEAIQTIDQQEEESLLGFYARSISERAEKLQQISSLLIVDAYFARLPFIDAMLEVGFNVITRLRKDARLRYLYQGPARPGKGRPKQYDGRIDIYNLRLDLVSPCAQAEDGSWIAYELTANVQAWKRNAKLVILHELKADGSIKSARIIASTDLEMDGGCILLAYHSRFQIELLYRDAKQHLGLTHCQARSKEKIHFHLNASLSTVSLAKAACHLSGQNHEQKAFSLADIKTSYANELLLDQFISMFEIDPQLPKIKSLRGEIRNIGKIAA</sequence>
<dbReference type="OrthoDB" id="634338at2"/>